<dbReference type="InterPro" id="IPR051257">
    <property type="entry name" value="Diverse_CBS-Domain"/>
</dbReference>
<dbReference type="Proteomes" id="UP000555564">
    <property type="component" value="Unassembled WGS sequence"/>
</dbReference>
<dbReference type="PANTHER" id="PTHR43080:SF29">
    <property type="entry name" value="OS02G0818000 PROTEIN"/>
    <property type="match status" value="1"/>
</dbReference>
<dbReference type="RefSeq" id="WP_184978101.1">
    <property type="nucleotide sequence ID" value="NZ_BAAALO010000006.1"/>
</dbReference>
<dbReference type="SMART" id="SM00116">
    <property type="entry name" value="CBS"/>
    <property type="match status" value="2"/>
</dbReference>
<dbReference type="CDD" id="cd04586">
    <property type="entry name" value="CBS_pair_BON_assoc"/>
    <property type="match status" value="1"/>
</dbReference>
<comment type="caution">
    <text evidence="5">The sequence shown here is derived from an EMBL/GenBank/DDBJ whole genome shotgun (WGS) entry which is preliminary data.</text>
</comment>
<dbReference type="Pfam" id="PF04972">
    <property type="entry name" value="BON"/>
    <property type="match status" value="1"/>
</dbReference>
<proteinExistence type="predicted"/>
<dbReference type="PROSITE" id="PS50914">
    <property type="entry name" value="BON"/>
    <property type="match status" value="1"/>
</dbReference>
<evidence type="ECO:0000256" key="2">
    <source>
        <dbReference type="PROSITE-ProRule" id="PRU00703"/>
    </source>
</evidence>
<evidence type="ECO:0000313" key="5">
    <source>
        <dbReference type="EMBL" id="MBB6470788.1"/>
    </source>
</evidence>
<dbReference type="InterPro" id="IPR007055">
    <property type="entry name" value="BON_dom"/>
</dbReference>
<dbReference type="PANTHER" id="PTHR43080">
    <property type="entry name" value="CBS DOMAIN-CONTAINING PROTEIN CBSX3, MITOCHONDRIAL"/>
    <property type="match status" value="1"/>
</dbReference>
<dbReference type="PROSITE" id="PS51371">
    <property type="entry name" value="CBS"/>
    <property type="match status" value="2"/>
</dbReference>
<protein>
    <submittedName>
        <fullName evidence="5">CBS domain-containing protein</fullName>
    </submittedName>
</protein>
<dbReference type="InterPro" id="IPR046342">
    <property type="entry name" value="CBS_dom_sf"/>
</dbReference>
<evidence type="ECO:0000259" key="4">
    <source>
        <dbReference type="PROSITE" id="PS51371"/>
    </source>
</evidence>
<accession>A0A7X0IBA7</accession>
<feature type="domain" description="CBS" evidence="4">
    <location>
        <begin position="9"/>
        <end position="69"/>
    </location>
</feature>
<keyword evidence="1 2" id="KW-0129">CBS domain</keyword>
<feature type="domain" description="BON" evidence="3">
    <location>
        <begin position="154"/>
        <end position="223"/>
    </location>
</feature>
<evidence type="ECO:0000259" key="3">
    <source>
        <dbReference type="PROSITE" id="PS50914"/>
    </source>
</evidence>
<dbReference type="Gene3D" id="3.10.580.10">
    <property type="entry name" value="CBS-domain"/>
    <property type="match status" value="1"/>
</dbReference>
<name>A0A7X0IBA7_9ACTN</name>
<gene>
    <name evidence="5" type="ORF">BJ992_000219</name>
</gene>
<feature type="domain" description="CBS" evidence="4">
    <location>
        <begin position="101"/>
        <end position="158"/>
    </location>
</feature>
<dbReference type="InterPro" id="IPR017080">
    <property type="entry name" value="UCP036990_CBS_BON"/>
</dbReference>
<dbReference type="PIRSF" id="PIRSF036990">
    <property type="entry name" value="UCP036990_CBS_BON"/>
    <property type="match status" value="1"/>
</dbReference>
<evidence type="ECO:0000256" key="1">
    <source>
        <dbReference type="ARBA" id="ARBA00023122"/>
    </source>
</evidence>
<keyword evidence="6" id="KW-1185">Reference proteome</keyword>
<dbReference type="Pfam" id="PF00571">
    <property type="entry name" value="CBS"/>
    <property type="match status" value="2"/>
</dbReference>
<sequence>MRTTVNSVMTRDVAAVPPAAPVKDLTELLVARRVSAVPVVDTGRHVIGVVSEADVLRKEEFRDQYYREEYRPPLRTRLRHLVTGHGRPSRKARGHTAGDVMTAPAVTVRPTTSVVRAARLMDEHDVKRLPVVDDDGRLVGIVSRGDLLKVFSRPDADIAAEVENDVLGKYMLTSTGGVRVHVDHGVVHLRGAIGRRSEARIVTRVTGRVNGVVDVVDEMTWTDDDEREWRGA</sequence>
<dbReference type="SUPFAM" id="SSF54631">
    <property type="entry name" value="CBS-domain pair"/>
    <property type="match status" value="1"/>
</dbReference>
<evidence type="ECO:0000313" key="6">
    <source>
        <dbReference type="Proteomes" id="UP000555564"/>
    </source>
</evidence>
<dbReference type="AlphaFoldDB" id="A0A7X0IBA7"/>
<dbReference type="EMBL" id="JACHIU010000001">
    <property type="protein sequence ID" value="MBB6470788.1"/>
    <property type="molecule type" value="Genomic_DNA"/>
</dbReference>
<organism evidence="5 6">
    <name type="scientific">Sphaerisporangium rubeum</name>
    <dbReference type="NCBI Taxonomy" id="321317"/>
    <lineage>
        <taxon>Bacteria</taxon>
        <taxon>Bacillati</taxon>
        <taxon>Actinomycetota</taxon>
        <taxon>Actinomycetes</taxon>
        <taxon>Streptosporangiales</taxon>
        <taxon>Streptosporangiaceae</taxon>
        <taxon>Sphaerisporangium</taxon>
    </lineage>
</organism>
<dbReference type="InterPro" id="IPR000644">
    <property type="entry name" value="CBS_dom"/>
</dbReference>
<reference evidence="5 6" key="1">
    <citation type="submission" date="2020-08" db="EMBL/GenBank/DDBJ databases">
        <title>Sequencing the genomes of 1000 actinobacteria strains.</title>
        <authorList>
            <person name="Klenk H.-P."/>
        </authorList>
    </citation>
    <scope>NUCLEOTIDE SEQUENCE [LARGE SCALE GENOMIC DNA]</scope>
    <source>
        <strain evidence="5 6">DSM 44936</strain>
    </source>
</reference>